<dbReference type="AlphaFoldDB" id="A0A1B7VXU5"/>
<organism evidence="1 2">
    <name type="scientific">Aphanizomenon flos-aquae LD13</name>
    <dbReference type="NCBI Taxonomy" id="1710894"/>
    <lineage>
        <taxon>Bacteria</taxon>
        <taxon>Bacillati</taxon>
        <taxon>Cyanobacteriota</taxon>
        <taxon>Cyanophyceae</taxon>
        <taxon>Nostocales</taxon>
        <taxon>Aphanizomenonaceae</taxon>
        <taxon>Aphanizomenon</taxon>
    </lineage>
</organism>
<reference evidence="1 2" key="1">
    <citation type="submission" date="2015-09" db="EMBL/GenBank/DDBJ databases">
        <title>Whole genome shotgun sequence assembly of Aphanizomenon flos-aquae UKL13.</title>
        <authorList>
            <person name="Driscoll C."/>
        </authorList>
    </citation>
    <scope>NUCLEOTIDE SEQUENCE [LARGE SCALE GENOMIC DNA]</scope>
    <source>
        <strain evidence="1">MDT13</strain>
    </source>
</reference>
<dbReference type="Proteomes" id="UP000092382">
    <property type="component" value="Unassembled WGS sequence"/>
</dbReference>
<evidence type="ECO:0000313" key="2">
    <source>
        <dbReference type="Proteomes" id="UP000092382"/>
    </source>
</evidence>
<accession>A0A1B7VXU5</accession>
<gene>
    <name evidence="1" type="ORF">AN481_08635</name>
</gene>
<comment type="caution">
    <text evidence="1">The sequence shown here is derived from an EMBL/GenBank/DDBJ whole genome shotgun (WGS) entry which is preliminary data.</text>
</comment>
<proteinExistence type="predicted"/>
<dbReference type="PATRIC" id="fig|1710894.3.peg.3466"/>
<evidence type="ECO:0000313" key="1">
    <source>
        <dbReference type="EMBL" id="OBQ25777.1"/>
    </source>
</evidence>
<name>A0A1B7VXU5_APHFL</name>
<sequence>MANIQIFEINEDGELLVNDPALAGALQELTPEELKITGGRASYGGFACINVICFSAKRIESTLTVRKLA</sequence>
<protein>
    <submittedName>
        <fullName evidence="1">Uncharacterized protein</fullName>
    </submittedName>
</protein>
<dbReference type="EMBL" id="LJOY01000022">
    <property type="protein sequence ID" value="OBQ25777.1"/>
    <property type="molecule type" value="Genomic_DNA"/>
</dbReference>